<evidence type="ECO:0000313" key="1">
    <source>
        <dbReference type="EMBL" id="CAJ1390333.1"/>
    </source>
</evidence>
<organism evidence="1 2">
    <name type="scientific">Effrenium voratum</name>
    <dbReference type="NCBI Taxonomy" id="2562239"/>
    <lineage>
        <taxon>Eukaryota</taxon>
        <taxon>Sar</taxon>
        <taxon>Alveolata</taxon>
        <taxon>Dinophyceae</taxon>
        <taxon>Suessiales</taxon>
        <taxon>Symbiodiniaceae</taxon>
        <taxon>Effrenium</taxon>
    </lineage>
</organism>
<name>A0AA36N2Y4_9DINO</name>
<comment type="caution">
    <text evidence="1">The sequence shown here is derived from an EMBL/GenBank/DDBJ whole genome shotgun (WGS) entry which is preliminary data.</text>
</comment>
<dbReference type="EMBL" id="CAUJNA010002057">
    <property type="protein sequence ID" value="CAJ1390333.1"/>
    <property type="molecule type" value="Genomic_DNA"/>
</dbReference>
<reference evidence="1" key="1">
    <citation type="submission" date="2023-08" db="EMBL/GenBank/DDBJ databases">
        <authorList>
            <person name="Chen Y."/>
            <person name="Shah S."/>
            <person name="Dougan E. K."/>
            <person name="Thang M."/>
            <person name="Chan C."/>
        </authorList>
    </citation>
    <scope>NUCLEOTIDE SEQUENCE</scope>
</reference>
<accession>A0AA36N2Y4</accession>
<protein>
    <submittedName>
        <fullName evidence="1">Uncharacterized protein</fullName>
    </submittedName>
</protein>
<keyword evidence="2" id="KW-1185">Reference proteome</keyword>
<sequence>MAYGGLGPSGAFASLCLRVCKNGDSSDVRLCPCVRLRVAMGRKQQNCLLARVRHDVALTHRHHHLAEMLAPVSTCELVVKKSTKRQRQRSQWICSQLERLVPSILLSAGRVASFKGPSVVPLPRMSLRSAQELSLESLLLKRLRTNAAGIKQST</sequence>
<proteinExistence type="predicted"/>
<dbReference type="Proteomes" id="UP001178507">
    <property type="component" value="Unassembled WGS sequence"/>
</dbReference>
<evidence type="ECO:0000313" key="2">
    <source>
        <dbReference type="Proteomes" id="UP001178507"/>
    </source>
</evidence>
<gene>
    <name evidence="1" type="ORF">EVOR1521_LOCUS15801</name>
</gene>
<dbReference type="AlphaFoldDB" id="A0AA36N2Y4"/>